<dbReference type="HOGENOM" id="CLU_000288_144_2_1"/>
<sequence>MPLQTPAVTQNKALSLLSLDAGGARGISQLKMLSELMHRLNFGIESEDKSHPCDVFDVVGGIGTGGFIAILLVIVGLSVEQALEEFIELSVTILENQELNPQTRTAATKEYITNMLTKHNMQGEEHLRDLNERSKRCKLIVPISNKADVKSNVNLTNFDSNKEKGLNFTVFEALVTTLLMPPLFDSIKVTRDASVLEYVSGDLALCDPAQEIMVVACDAVGPERLLGCLLSLGCGRRGVTKLPSSSDVTHLTNLMGKLVMDGEQIVQTMEGRMGQLGIYQRFDVAKGLEHLGPDSTLDLGEMITHTDVYLTDISVSRRIDLCVDLLKNREGIASLEQLSRFRHGRRIR</sequence>
<dbReference type="GO" id="GO:0019369">
    <property type="term" value="P:arachidonate metabolic process"/>
    <property type="evidence" value="ECO:0007669"/>
    <property type="project" value="TreeGrafter"/>
</dbReference>
<name>A0A0C2X1G1_SERVB</name>
<feature type="domain" description="PNPLA" evidence="5">
    <location>
        <begin position="17"/>
        <end position="213"/>
    </location>
</feature>
<evidence type="ECO:0000313" key="6">
    <source>
        <dbReference type="EMBL" id="KIM23352.1"/>
    </source>
</evidence>
<protein>
    <recommendedName>
        <fullName evidence="5">PNPLA domain-containing protein</fullName>
    </recommendedName>
</protein>
<dbReference type="Gene3D" id="3.40.1090.10">
    <property type="entry name" value="Cytosolic phospholipase A2 catalytic domain"/>
    <property type="match status" value="1"/>
</dbReference>
<evidence type="ECO:0000313" key="7">
    <source>
        <dbReference type="Proteomes" id="UP000054097"/>
    </source>
</evidence>
<keyword evidence="7" id="KW-1185">Reference proteome</keyword>
<gene>
    <name evidence="6" type="ORF">M408DRAFT_27919</name>
</gene>
<dbReference type="Proteomes" id="UP000054097">
    <property type="component" value="Unassembled WGS sequence"/>
</dbReference>
<dbReference type="GO" id="GO:0046486">
    <property type="term" value="P:glycerolipid metabolic process"/>
    <property type="evidence" value="ECO:0007669"/>
    <property type="project" value="UniProtKB-ARBA"/>
</dbReference>
<dbReference type="InterPro" id="IPR002641">
    <property type="entry name" value="PNPLA_dom"/>
</dbReference>
<dbReference type="SUPFAM" id="SSF52151">
    <property type="entry name" value="FabD/lysophospholipase-like"/>
    <property type="match status" value="1"/>
</dbReference>
<evidence type="ECO:0000256" key="4">
    <source>
        <dbReference type="PROSITE-ProRule" id="PRU01161"/>
    </source>
</evidence>
<dbReference type="AlphaFoldDB" id="A0A0C2X1G1"/>
<keyword evidence="3" id="KW-0443">Lipid metabolism</keyword>
<proteinExistence type="predicted"/>
<evidence type="ECO:0000259" key="5">
    <source>
        <dbReference type="PROSITE" id="PS51635"/>
    </source>
</evidence>
<dbReference type="GO" id="GO:0047499">
    <property type="term" value="F:calcium-independent phospholipase A2 activity"/>
    <property type="evidence" value="ECO:0007669"/>
    <property type="project" value="TreeGrafter"/>
</dbReference>
<comment type="caution">
    <text evidence="4">Lacks conserved residue(s) required for the propagation of feature annotation.</text>
</comment>
<keyword evidence="1" id="KW-0378">Hydrolase</keyword>
<dbReference type="Pfam" id="PF01734">
    <property type="entry name" value="Patatin"/>
    <property type="match status" value="1"/>
</dbReference>
<dbReference type="PROSITE" id="PS51635">
    <property type="entry name" value="PNPLA"/>
    <property type="match status" value="1"/>
</dbReference>
<evidence type="ECO:0000256" key="2">
    <source>
        <dbReference type="ARBA" id="ARBA00022963"/>
    </source>
</evidence>
<dbReference type="EMBL" id="KN824338">
    <property type="protein sequence ID" value="KIM23352.1"/>
    <property type="molecule type" value="Genomic_DNA"/>
</dbReference>
<dbReference type="PANTHER" id="PTHR24185:SF1">
    <property type="entry name" value="CALCIUM-INDEPENDENT PHOSPHOLIPASE A2-GAMMA"/>
    <property type="match status" value="1"/>
</dbReference>
<accession>A0A0C2X1G1</accession>
<dbReference type="InterPro" id="IPR016035">
    <property type="entry name" value="Acyl_Trfase/lysoPLipase"/>
</dbReference>
<dbReference type="PANTHER" id="PTHR24185">
    <property type="entry name" value="CALCIUM-INDEPENDENT PHOSPHOLIPASE A2-GAMMA"/>
    <property type="match status" value="1"/>
</dbReference>
<dbReference type="OrthoDB" id="630895at2759"/>
<dbReference type="GO" id="GO:0016042">
    <property type="term" value="P:lipid catabolic process"/>
    <property type="evidence" value="ECO:0007669"/>
    <property type="project" value="UniProtKB-KW"/>
</dbReference>
<reference evidence="6 7" key="1">
    <citation type="submission" date="2014-04" db="EMBL/GenBank/DDBJ databases">
        <authorList>
            <consortium name="DOE Joint Genome Institute"/>
            <person name="Kuo A."/>
            <person name="Zuccaro A."/>
            <person name="Kohler A."/>
            <person name="Nagy L.G."/>
            <person name="Floudas D."/>
            <person name="Copeland A."/>
            <person name="Barry K.W."/>
            <person name="Cichocki N."/>
            <person name="Veneault-Fourrey C."/>
            <person name="LaButti K."/>
            <person name="Lindquist E.A."/>
            <person name="Lipzen A."/>
            <person name="Lundell T."/>
            <person name="Morin E."/>
            <person name="Murat C."/>
            <person name="Sun H."/>
            <person name="Tunlid A."/>
            <person name="Henrissat B."/>
            <person name="Grigoriev I.V."/>
            <person name="Hibbett D.S."/>
            <person name="Martin F."/>
            <person name="Nordberg H.P."/>
            <person name="Cantor M.N."/>
            <person name="Hua S.X."/>
        </authorList>
    </citation>
    <scope>NUCLEOTIDE SEQUENCE [LARGE SCALE GENOMIC DNA]</scope>
    <source>
        <strain evidence="6 7">MAFF 305830</strain>
    </source>
</reference>
<evidence type="ECO:0000256" key="1">
    <source>
        <dbReference type="ARBA" id="ARBA00022801"/>
    </source>
</evidence>
<organism evidence="6 7">
    <name type="scientific">Serendipita vermifera MAFF 305830</name>
    <dbReference type="NCBI Taxonomy" id="933852"/>
    <lineage>
        <taxon>Eukaryota</taxon>
        <taxon>Fungi</taxon>
        <taxon>Dikarya</taxon>
        <taxon>Basidiomycota</taxon>
        <taxon>Agaricomycotina</taxon>
        <taxon>Agaricomycetes</taxon>
        <taxon>Sebacinales</taxon>
        <taxon>Serendipitaceae</taxon>
        <taxon>Serendipita</taxon>
    </lineage>
</organism>
<evidence type="ECO:0000256" key="3">
    <source>
        <dbReference type="ARBA" id="ARBA00023098"/>
    </source>
</evidence>
<keyword evidence="2" id="KW-0442">Lipid degradation</keyword>
<reference evidence="7" key="2">
    <citation type="submission" date="2015-01" db="EMBL/GenBank/DDBJ databases">
        <title>Evolutionary Origins and Diversification of the Mycorrhizal Mutualists.</title>
        <authorList>
            <consortium name="DOE Joint Genome Institute"/>
            <consortium name="Mycorrhizal Genomics Consortium"/>
            <person name="Kohler A."/>
            <person name="Kuo A."/>
            <person name="Nagy L.G."/>
            <person name="Floudas D."/>
            <person name="Copeland A."/>
            <person name="Barry K.W."/>
            <person name="Cichocki N."/>
            <person name="Veneault-Fourrey C."/>
            <person name="LaButti K."/>
            <person name="Lindquist E.A."/>
            <person name="Lipzen A."/>
            <person name="Lundell T."/>
            <person name="Morin E."/>
            <person name="Murat C."/>
            <person name="Riley R."/>
            <person name="Ohm R."/>
            <person name="Sun H."/>
            <person name="Tunlid A."/>
            <person name="Henrissat B."/>
            <person name="Grigoriev I.V."/>
            <person name="Hibbett D.S."/>
            <person name="Martin F."/>
        </authorList>
    </citation>
    <scope>NUCLEOTIDE SEQUENCE [LARGE SCALE GENOMIC DNA]</scope>
    <source>
        <strain evidence="7">MAFF 305830</strain>
    </source>
</reference>
<dbReference type="STRING" id="933852.A0A0C2X1G1"/>
<dbReference type="GO" id="GO:0016020">
    <property type="term" value="C:membrane"/>
    <property type="evidence" value="ECO:0007669"/>
    <property type="project" value="TreeGrafter"/>
</dbReference>